<dbReference type="InParanoid" id="A0A1D3CY41"/>
<sequence length="494" mass="51872">MLSSSKAPAATAAVAAAGKDTDIFVPVAAFLCLFGLQRLGGAAATIISHAEVCLVAWLSSQCAASAGRGGSATRAAATARKDAAIGVPAAVTAGQACYHEAAASSPLEPWEYGTGEDAVAALDYRRAVAPGRGSGQLRRAAAEQLLSPKSISRRTLGNRCLATPAAHTEPAVLQGSIGLFCILDMHLVVNCTAAKPQTKMENSETKGFELGVRYSQPDSAPTGASASAGDAADDACKDVSMKRPLNPQHADASSEERVGGGTAARGAPAPDTAVSLEALAQDVTSSAADLNAYRQLHRQRYAERLQKEEEVEDVIRRQLEERACIELAKRLQQEELDRLAMDRAARQERQRQLLEAISGPTTQQPAAGSAAEDVYAAIPADLETTGVDAVRAPLRTNYAERLIDDSPTLWTASRSRAQRLLGGNASPNGPAPSAASSLWGFLMMRTRGGLGGRGEALFCGLTMVQLISLCLWLLLMALPLLVLVYELCSLQLAK</sequence>
<accession>A0A1D3CY41</accession>
<dbReference type="VEuPathDB" id="ToxoDB:cyc_07007"/>
<dbReference type="CDD" id="cd22249">
    <property type="entry name" value="UDM1_RNF168_RNF169-like"/>
    <property type="match status" value="1"/>
</dbReference>
<proteinExistence type="predicted"/>
<dbReference type="EMBL" id="JROU02001534">
    <property type="protein sequence ID" value="OEH76115.1"/>
    <property type="molecule type" value="Genomic_DNA"/>
</dbReference>
<dbReference type="AlphaFoldDB" id="A0A1D3CY41"/>
<dbReference type="Proteomes" id="UP000095192">
    <property type="component" value="Unassembled WGS sequence"/>
</dbReference>
<feature type="region of interest" description="Disordered" evidence="1">
    <location>
        <begin position="213"/>
        <end position="269"/>
    </location>
</feature>
<organism evidence="3 4">
    <name type="scientific">Cyclospora cayetanensis</name>
    <dbReference type="NCBI Taxonomy" id="88456"/>
    <lineage>
        <taxon>Eukaryota</taxon>
        <taxon>Sar</taxon>
        <taxon>Alveolata</taxon>
        <taxon>Apicomplexa</taxon>
        <taxon>Conoidasida</taxon>
        <taxon>Coccidia</taxon>
        <taxon>Eucoccidiorida</taxon>
        <taxon>Eimeriorina</taxon>
        <taxon>Eimeriidae</taxon>
        <taxon>Cyclospora</taxon>
    </lineage>
</organism>
<reference evidence="3 4" key="1">
    <citation type="journal article" date="2016" name="BMC Genomics">
        <title>Comparative genomics reveals Cyclospora cayetanensis possesses coccidia-like metabolism and invasion components but unique surface antigens.</title>
        <authorList>
            <person name="Liu S."/>
            <person name="Wang L."/>
            <person name="Zheng H."/>
            <person name="Xu Z."/>
            <person name="Roellig D.M."/>
            <person name="Li N."/>
            <person name="Frace M.A."/>
            <person name="Tang K."/>
            <person name="Arrowood M.J."/>
            <person name="Moss D.M."/>
            <person name="Zhang L."/>
            <person name="Feng Y."/>
            <person name="Xiao L."/>
        </authorList>
    </citation>
    <scope>NUCLEOTIDE SEQUENCE [LARGE SCALE GENOMIC DNA]</scope>
    <source>
        <strain evidence="3 4">CHN_HEN01</strain>
    </source>
</reference>
<keyword evidence="2" id="KW-0472">Membrane</keyword>
<evidence type="ECO:0000256" key="1">
    <source>
        <dbReference type="SAM" id="MobiDB-lite"/>
    </source>
</evidence>
<evidence type="ECO:0008006" key="5">
    <source>
        <dbReference type="Google" id="ProtNLM"/>
    </source>
</evidence>
<feature type="compositionally biased region" description="Low complexity" evidence="1">
    <location>
        <begin position="217"/>
        <end position="230"/>
    </location>
</feature>
<evidence type="ECO:0000313" key="3">
    <source>
        <dbReference type="EMBL" id="OEH76115.1"/>
    </source>
</evidence>
<gene>
    <name evidence="3" type="ORF">cyc_07007</name>
</gene>
<keyword evidence="2" id="KW-1133">Transmembrane helix</keyword>
<protein>
    <recommendedName>
        <fullName evidence="5">Transmembrane protein</fullName>
    </recommendedName>
</protein>
<keyword evidence="4" id="KW-1185">Reference proteome</keyword>
<name>A0A1D3CY41_9EIME</name>
<feature type="transmembrane region" description="Helical" evidence="2">
    <location>
        <begin position="466"/>
        <end position="488"/>
    </location>
</feature>
<evidence type="ECO:0000313" key="4">
    <source>
        <dbReference type="Proteomes" id="UP000095192"/>
    </source>
</evidence>
<evidence type="ECO:0000256" key="2">
    <source>
        <dbReference type="SAM" id="Phobius"/>
    </source>
</evidence>
<keyword evidence="2" id="KW-0812">Transmembrane</keyword>
<comment type="caution">
    <text evidence="3">The sequence shown here is derived from an EMBL/GenBank/DDBJ whole genome shotgun (WGS) entry which is preliminary data.</text>
</comment>